<protein>
    <submittedName>
        <fullName evidence="1">Uncharacterized protein</fullName>
    </submittedName>
</protein>
<dbReference type="Proteomes" id="UP000008366">
    <property type="component" value="Unassembled WGS sequence"/>
</dbReference>
<keyword evidence="2" id="KW-1185">Reference proteome</keyword>
<dbReference type="STRING" id="1184609.KILIM_079_00260"/>
<comment type="caution">
    <text evidence="1">The sequence shown here is derived from an EMBL/GenBank/DDBJ whole genome shotgun (WGS) entry which is preliminary data.</text>
</comment>
<name>K6VNC9_9MICO</name>
<organism evidence="1 2">
    <name type="scientific">Kineosphaera limosa NBRC 100340</name>
    <dbReference type="NCBI Taxonomy" id="1184609"/>
    <lineage>
        <taxon>Bacteria</taxon>
        <taxon>Bacillati</taxon>
        <taxon>Actinomycetota</taxon>
        <taxon>Actinomycetes</taxon>
        <taxon>Micrococcales</taxon>
        <taxon>Dermatophilaceae</taxon>
        <taxon>Kineosphaera</taxon>
    </lineage>
</organism>
<evidence type="ECO:0000313" key="1">
    <source>
        <dbReference type="EMBL" id="GAB97728.1"/>
    </source>
</evidence>
<accession>K6VNC9</accession>
<dbReference type="EMBL" id="BAHD01000079">
    <property type="protein sequence ID" value="GAB97728.1"/>
    <property type="molecule type" value="Genomic_DNA"/>
</dbReference>
<reference evidence="1 2" key="1">
    <citation type="submission" date="2012-08" db="EMBL/GenBank/DDBJ databases">
        <title>Whole genome shotgun sequence of Kineosphaera limosa NBRC 100340.</title>
        <authorList>
            <person name="Yoshida I."/>
            <person name="Isaki S."/>
            <person name="Hosoyama A."/>
            <person name="Tsuchikane K."/>
            <person name="Katsumata H."/>
            <person name="Ando Y."/>
            <person name="Ohji S."/>
            <person name="Hamada M."/>
            <person name="Tamura T."/>
            <person name="Yamazoe A."/>
            <person name="Yamazaki S."/>
            <person name="Fujita N."/>
        </authorList>
    </citation>
    <scope>NUCLEOTIDE SEQUENCE [LARGE SCALE GENOMIC DNA]</scope>
    <source>
        <strain evidence="1 2">NBRC 100340</strain>
    </source>
</reference>
<evidence type="ECO:0000313" key="2">
    <source>
        <dbReference type="Proteomes" id="UP000008366"/>
    </source>
</evidence>
<gene>
    <name evidence="1" type="ORF">KILIM_079_00260</name>
</gene>
<sequence>MEEHELVILDVVRISNGKSDTRNLDFAYYRRSSVFLDPHILHVLLEFEAQGLVSRVEIHNGTGPGWQLLPKGLTALKSSGWVS</sequence>
<dbReference type="AlphaFoldDB" id="K6VNC9"/>
<proteinExistence type="predicted"/>